<dbReference type="InterPro" id="IPR002155">
    <property type="entry name" value="Thiolase"/>
</dbReference>
<proteinExistence type="inferred from homology"/>
<dbReference type="Pfam" id="PF00108">
    <property type="entry name" value="Thiolase_N"/>
    <property type="match status" value="1"/>
</dbReference>
<comment type="similarity">
    <text evidence="1 4">Belongs to the thiolase-like superfamily. Thiolase family.</text>
</comment>
<organism evidence="7 8">
    <name type="scientific">Candidatus Pseudogracilibacillus intestinigallinarum</name>
    <dbReference type="NCBI Taxonomy" id="2838742"/>
    <lineage>
        <taxon>Bacteria</taxon>
        <taxon>Bacillati</taxon>
        <taxon>Bacillota</taxon>
        <taxon>Bacilli</taxon>
        <taxon>Bacillales</taxon>
        <taxon>Bacillaceae</taxon>
        <taxon>Pseudogracilibacillus</taxon>
    </lineage>
</organism>
<dbReference type="PANTHER" id="PTHR43853:SF3">
    <property type="entry name" value="ACETYL-COA C-ACETYLTRANSFERASE YHFS-RELATED"/>
    <property type="match status" value="1"/>
</dbReference>
<dbReference type="AlphaFoldDB" id="A0A9D1TKC8"/>
<dbReference type="Proteomes" id="UP000823937">
    <property type="component" value="Unassembled WGS sequence"/>
</dbReference>
<dbReference type="InterPro" id="IPR016039">
    <property type="entry name" value="Thiolase-like"/>
</dbReference>
<dbReference type="InterPro" id="IPR050215">
    <property type="entry name" value="Thiolase-like_sf_Thiolase"/>
</dbReference>
<feature type="domain" description="Thiolase C-terminal" evidence="6">
    <location>
        <begin position="257"/>
        <end position="376"/>
    </location>
</feature>
<evidence type="ECO:0000259" key="6">
    <source>
        <dbReference type="Pfam" id="PF02803"/>
    </source>
</evidence>
<keyword evidence="3 4" id="KW-0012">Acyltransferase</keyword>
<evidence type="ECO:0000313" key="8">
    <source>
        <dbReference type="Proteomes" id="UP000823937"/>
    </source>
</evidence>
<evidence type="ECO:0000313" key="7">
    <source>
        <dbReference type="EMBL" id="HIV75369.1"/>
    </source>
</evidence>
<name>A0A9D1TKC8_9BACI</name>
<feature type="domain" description="Thiolase N-terminal" evidence="5">
    <location>
        <begin position="5"/>
        <end position="247"/>
    </location>
</feature>
<evidence type="ECO:0000259" key="5">
    <source>
        <dbReference type="Pfam" id="PF00108"/>
    </source>
</evidence>
<dbReference type="SUPFAM" id="SSF53901">
    <property type="entry name" value="Thiolase-like"/>
    <property type="match status" value="2"/>
</dbReference>
<dbReference type="InterPro" id="IPR020613">
    <property type="entry name" value="Thiolase_CS"/>
</dbReference>
<gene>
    <name evidence="7" type="ORF">H9895_09845</name>
</gene>
<dbReference type="InterPro" id="IPR020616">
    <property type="entry name" value="Thiolase_N"/>
</dbReference>
<dbReference type="GO" id="GO:0005737">
    <property type="term" value="C:cytoplasm"/>
    <property type="evidence" value="ECO:0007669"/>
    <property type="project" value="UniProtKB-ARBA"/>
</dbReference>
<comment type="caution">
    <text evidence="7">The sequence shown here is derived from an EMBL/GenBank/DDBJ whole genome shotgun (WGS) entry which is preliminary data.</text>
</comment>
<dbReference type="PANTHER" id="PTHR43853">
    <property type="entry name" value="3-KETOACYL-COA THIOLASE, PEROXISOMAL"/>
    <property type="match status" value="1"/>
</dbReference>
<dbReference type="CDD" id="cd00751">
    <property type="entry name" value="thiolase"/>
    <property type="match status" value="1"/>
</dbReference>
<reference evidence="7" key="2">
    <citation type="submission" date="2021-04" db="EMBL/GenBank/DDBJ databases">
        <authorList>
            <person name="Gilroy R."/>
        </authorList>
    </citation>
    <scope>NUCLEOTIDE SEQUENCE</scope>
    <source>
        <strain evidence="7">CHK169-2315</strain>
    </source>
</reference>
<dbReference type="InterPro" id="IPR020617">
    <property type="entry name" value="Thiolase_C"/>
</dbReference>
<dbReference type="NCBIfam" id="TIGR01930">
    <property type="entry name" value="AcCoA-C-Actrans"/>
    <property type="match status" value="1"/>
</dbReference>
<dbReference type="EMBL" id="DXHX01000136">
    <property type="protein sequence ID" value="HIV75369.1"/>
    <property type="molecule type" value="Genomic_DNA"/>
</dbReference>
<evidence type="ECO:0000256" key="2">
    <source>
        <dbReference type="ARBA" id="ARBA00022679"/>
    </source>
</evidence>
<evidence type="ECO:0000256" key="3">
    <source>
        <dbReference type="ARBA" id="ARBA00023315"/>
    </source>
</evidence>
<reference evidence="7" key="1">
    <citation type="journal article" date="2021" name="PeerJ">
        <title>Extensive microbial diversity within the chicken gut microbiome revealed by metagenomics and culture.</title>
        <authorList>
            <person name="Gilroy R."/>
            <person name="Ravi A."/>
            <person name="Getino M."/>
            <person name="Pursley I."/>
            <person name="Horton D.L."/>
            <person name="Alikhan N.F."/>
            <person name="Baker D."/>
            <person name="Gharbi K."/>
            <person name="Hall N."/>
            <person name="Watson M."/>
            <person name="Adriaenssens E.M."/>
            <person name="Foster-Nyarko E."/>
            <person name="Jarju S."/>
            <person name="Secka A."/>
            <person name="Antonio M."/>
            <person name="Oren A."/>
            <person name="Chaudhuri R.R."/>
            <person name="La Ragione R."/>
            <person name="Hildebrand F."/>
            <person name="Pallen M.J."/>
        </authorList>
    </citation>
    <scope>NUCLEOTIDE SEQUENCE</scope>
    <source>
        <strain evidence="7">CHK169-2315</strain>
    </source>
</reference>
<dbReference type="GO" id="GO:0003988">
    <property type="term" value="F:acetyl-CoA C-acyltransferase activity"/>
    <property type="evidence" value="ECO:0007669"/>
    <property type="project" value="TreeGrafter"/>
</dbReference>
<evidence type="ECO:0000256" key="4">
    <source>
        <dbReference type="RuleBase" id="RU003557"/>
    </source>
</evidence>
<dbReference type="PROSITE" id="PS00737">
    <property type="entry name" value="THIOLASE_2"/>
    <property type="match status" value="1"/>
</dbReference>
<dbReference type="Pfam" id="PF02803">
    <property type="entry name" value="Thiolase_C"/>
    <property type="match status" value="1"/>
</dbReference>
<protein>
    <submittedName>
        <fullName evidence="7">Thiolase family protein</fullName>
    </submittedName>
</protein>
<dbReference type="Gene3D" id="3.40.47.10">
    <property type="match status" value="2"/>
</dbReference>
<accession>A0A9D1TKC8</accession>
<dbReference type="GO" id="GO:0006635">
    <property type="term" value="P:fatty acid beta-oxidation"/>
    <property type="evidence" value="ECO:0007669"/>
    <property type="project" value="TreeGrafter"/>
</dbReference>
<evidence type="ECO:0000256" key="1">
    <source>
        <dbReference type="ARBA" id="ARBA00010982"/>
    </source>
</evidence>
<keyword evidence="2 4" id="KW-0808">Transferase</keyword>
<sequence>MKRPVIITVKRSAIGKVGGMFKHLEPEQLVAPIIEHIIETYQIDRNSIDEVILGNAIGPGGNIARVAALHANLPVEIPAITLDRQCGSGLEAINYACRLIQASAGDMYLAGGVESSSLAPWRMAKPKSLYEMPQLYDRAPFSTPEIGDPSMGIAADNVAKAFHISREAQDEFAYWSHQKAIHAQEENVFADEIVPIHGKTIDEGPRKALSLSFLRRLKPAFSKGGTVTAGNACPINDGAAIALIMSSEKAKTLGLQPKLHFIDATSAGVDPNILGIGPVPAVKKLLHRQNLHINDIGLVEFNEAFASQVLASMQALQIKETTLNKSGGAIAFGHPYGASGAILVSRLCTEIERTNTKYALATLGIAGGLGLATLFAKDSYNNE</sequence>
<dbReference type="PIRSF" id="PIRSF000429">
    <property type="entry name" value="Ac-CoA_Ac_transf"/>
    <property type="match status" value="1"/>
</dbReference>
<dbReference type="GO" id="GO:0010124">
    <property type="term" value="P:phenylacetate catabolic process"/>
    <property type="evidence" value="ECO:0007669"/>
    <property type="project" value="TreeGrafter"/>
</dbReference>